<dbReference type="EMBL" id="BSYO01000015">
    <property type="protein sequence ID" value="GMH15524.1"/>
    <property type="molecule type" value="Genomic_DNA"/>
</dbReference>
<comment type="caution">
    <text evidence="1">The sequence shown here is derived from an EMBL/GenBank/DDBJ whole genome shotgun (WGS) entry which is preliminary data.</text>
</comment>
<proteinExistence type="predicted"/>
<organism evidence="1 2">
    <name type="scientific">Nepenthes gracilis</name>
    <name type="common">Slender pitcher plant</name>
    <dbReference type="NCBI Taxonomy" id="150966"/>
    <lineage>
        <taxon>Eukaryota</taxon>
        <taxon>Viridiplantae</taxon>
        <taxon>Streptophyta</taxon>
        <taxon>Embryophyta</taxon>
        <taxon>Tracheophyta</taxon>
        <taxon>Spermatophyta</taxon>
        <taxon>Magnoliopsida</taxon>
        <taxon>eudicotyledons</taxon>
        <taxon>Gunneridae</taxon>
        <taxon>Pentapetalae</taxon>
        <taxon>Caryophyllales</taxon>
        <taxon>Nepenthaceae</taxon>
        <taxon>Nepenthes</taxon>
    </lineage>
</organism>
<accession>A0AAD3XT11</accession>
<dbReference type="Proteomes" id="UP001279734">
    <property type="component" value="Unassembled WGS sequence"/>
</dbReference>
<name>A0AAD3XT11_NEPGR</name>
<dbReference type="AlphaFoldDB" id="A0AAD3XT11"/>
<sequence length="211" mass="23545">MKFADGCVSESVATKGNWNAMDASWMAGNYLLLLNCRIYSRLSDERCSFRWLWNQLGPVLLVLLSDARIAGLGVWSVAVGFCFFVLMVESQPGIDDWTAAIAEGKGSRYQSEATLNPSRKSIMQQTRHWPPAILRQHTPGRNILFAGNHRRIIISHTSAATIKMHHHICTTSPESNALHQINSQVPHPVQPGSDLPKATYISSMQNQKQHP</sequence>
<keyword evidence="2" id="KW-1185">Reference proteome</keyword>
<evidence type="ECO:0000313" key="1">
    <source>
        <dbReference type="EMBL" id="GMH15524.1"/>
    </source>
</evidence>
<protein>
    <submittedName>
        <fullName evidence="1">Uncharacterized protein</fullName>
    </submittedName>
</protein>
<evidence type="ECO:0000313" key="2">
    <source>
        <dbReference type="Proteomes" id="UP001279734"/>
    </source>
</evidence>
<reference evidence="1" key="1">
    <citation type="submission" date="2023-05" db="EMBL/GenBank/DDBJ databases">
        <title>Nepenthes gracilis genome sequencing.</title>
        <authorList>
            <person name="Fukushima K."/>
        </authorList>
    </citation>
    <scope>NUCLEOTIDE SEQUENCE</scope>
    <source>
        <strain evidence="1">SING2019-196</strain>
    </source>
</reference>
<gene>
    <name evidence="1" type="ORF">Nepgr_017365</name>
</gene>